<dbReference type="InterPro" id="IPR032272">
    <property type="entry name" value="DUF4834"/>
</dbReference>
<feature type="compositionally biased region" description="Polar residues" evidence="1">
    <location>
        <begin position="40"/>
        <end position="55"/>
    </location>
</feature>
<organism evidence="2">
    <name type="scientific">termite gut metagenome</name>
    <dbReference type="NCBI Taxonomy" id="433724"/>
    <lineage>
        <taxon>unclassified sequences</taxon>
        <taxon>metagenomes</taxon>
        <taxon>organismal metagenomes</taxon>
    </lineage>
</organism>
<gene>
    <name evidence="2" type="ORF">EZS27_033405</name>
</gene>
<comment type="caution">
    <text evidence="2">The sequence shown here is derived from an EMBL/GenBank/DDBJ whole genome shotgun (WGS) entry which is preliminary data.</text>
</comment>
<dbReference type="AlphaFoldDB" id="A0A5J4Q5B6"/>
<reference evidence="2" key="1">
    <citation type="submission" date="2019-03" db="EMBL/GenBank/DDBJ databases">
        <title>Single cell metagenomics reveals metabolic interactions within the superorganism composed of flagellate Streblomastix strix and complex community of Bacteroidetes bacteria on its surface.</title>
        <authorList>
            <person name="Treitli S.C."/>
            <person name="Kolisko M."/>
            <person name="Husnik F."/>
            <person name="Keeling P."/>
            <person name="Hampl V."/>
        </authorList>
    </citation>
    <scope>NUCLEOTIDE SEQUENCE</scope>
    <source>
        <strain evidence="2">STM</strain>
    </source>
</reference>
<accession>A0A5J4Q5B6</accession>
<dbReference type="Pfam" id="PF16118">
    <property type="entry name" value="DUF4834"/>
    <property type="match status" value="1"/>
</dbReference>
<proteinExistence type="predicted"/>
<name>A0A5J4Q5B6_9ZZZZ</name>
<dbReference type="EMBL" id="SNRY01004947">
    <property type="protein sequence ID" value="KAA6316258.1"/>
    <property type="molecule type" value="Genomic_DNA"/>
</dbReference>
<sequence length="64" mass="7005">MSILLFFFIFILALILLGLSLISSVLRAIFGIFGLRRRTASATGKQSRTQATQESRSTREEGGG</sequence>
<evidence type="ECO:0000313" key="2">
    <source>
        <dbReference type="EMBL" id="KAA6316258.1"/>
    </source>
</evidence>
<evidence type="ECO:0000256" key="1">
    <source>
        <dbReference type="SAM" id="MobiDB-lite"/>
    </source>
</evidence>
<feature type="region of interest" description="Disordered" evidence="1">
    <location>
        <begin position="39"/>
        <end position="64"/>
    </location>
</feature>
<feature type="non-terminal residue" evidence="2">
    <location>
        <position position="64"/>
    </location>
</feature>
<protein>
    <submittedName>
        <fullName evidence="2">Uncharacterized protein</fullName>
    </submittedName>
</protein>